<feature type="region of interest" description="Disordered" evidence="1">
    <location>
        <begin position="160"/>
        <end position="197"/>
    </location>
</feature>
<dbReference type="Proteomes" id="UP000244855">
    <property type="component" value="Unassembled WGS sequence"/>
</dbReference>
<accession>A0A2V1DKX8</accession>
<gene>
    <name evidence="2" type="ORF">DM02DRAFT_63401</name>
</gene>
<feature type="compositionally biased region" description="Basic and acidic residues" evidence="1">
    <location>
        <begin position="180"/>
        <end position="197"/>
    </location>
</feature>
<feature type="compositionally biased region" description="Low complexity" evidence="1">
    <location>
        <begin position="161"/>
        <end position="179"/>
    </location>
</feature>
<proteinExistence type="predicted"/>
<sequence>MHTRNQRRMLRRLCLVKSHIPVGARTGSFKARARQGASAGGASASCTQVMSCCRLHLPPSNRVPTGRSRDPEHGRTPWSASDSMLASTHSPNGFGLGFTVRLPKKESAVLRHTQGHVPAACKLPSTSSGLLLLVLTSNVHHIYITAHIYPLSVPSCPNAQSAYQSPVTPSSSSPSIDANRPSDRALPRKIGFSDRDDPAPRPGHLLFPFRPPLAFRFFFDFFHFAAPPLAIFSPTLGPMAVVRGRTGVALLYLSAHHTFAHSFFSCQHTHTPTFSRTRTRTHTRLHRLPTVWR</sequence>
<feature type="region of interest" description="Disordered" evidence="1">
    <location>
        <begin position="60"/>
        <end position="84"/>
    </location>
</feature>
<evidence type="ECO:0000313" key="2">
    <source>
        <dbReference type="EMBL" id="PVH97899.1"/>
    </source>
</evidence>
<organism evidence="2 3">
    <name type="scientific">Periconia macrospinosa</name>
    <dbReference type="NCBI Taxonomy" id="97972"/>
    <lineage>
        <taxon>Eukaryota</taxon>
        <taxon>Fungi</taxon>
        <taxon>Dikarya</taxon>
        <taxon>Ascomycota</taxon>
        <taxon>Pezizomycotina</taxon>
        <taxon>Dothideomycetes</taxon>
        <taxon>Pleosporomycetidae</taxon>
        <taxon>Pleosporales</taxon>
        <taxon>Massarineae</taxon>
        <taxon>Periconiaceae</taxon>
        <taxon>Periconia</taxon>
    </lineage>
</organism>
<protein>
    <submittedName>
        <fullName evidence="2">Uncharacterized protein</fullName>
    </submittedName>
</protein>
<evidence type="ECO:0000256" key="1">
    <source>
        <dbReference type="SAM" id="MobiDB-lite"/>
    </source>
</evidence>
<dbReference type="AlphaFoldDB" id="A0A2V1DKX8"/>
<name>A0A2V1DKX8_9PLEO</name>
<dbReference type="EMBL" id="KZ805425">
    <property type="protein sequence ID" value="PVH97899.1"/>
    <property type="molecule type" value="Genomic_DNA"/>
</dbReference>
<reference evidence="2 3" key="1">
    <citation type="journal article" date="2018" name="Sci. Rep.">
        <title>Comparative genomics provides insights into the lifestyle and reveals functional heterogeneity of dark septate endophytic fungi.</title>
        <authorList>
            <person name="Knapp D.G."/>
            <person name="Nemeth J.B."/>
            <person name="Barry K."/>
            <person name="Hainaut M."/>
            <person name="Henrissat B."/>
            <person name="Johnson J."/>
            <person name="Kuo A."/>
            <person name="Lim J.H.P."/>
            <person name="Lipzen A."/>
            <person name="Nolan M."/>
            <person name="Ohm R.A."/>
            <person name="Tamas L."/>
            <person name="Grigoriev I.V."/>
            <person name="Spatafora J.W."/>
            <person name="Nagy L.G."/>
            <person name="Kovacs G.M."/>
        </authorList>
    </citation>
    <scope>NUCLEOTIDE SEQUENCE [LARGE SCALE GENOMIC DNA]</scope>
    <source>
        <strain evidence="2 3">DSE2036</strain>
    </source>
</reference>
<keyword evidence="3" id="KW-1185">Reference proteome</keyword>
<evidence type="ECO:0000313" key="3">
    <source>
        <dbReference type="Proteomes" id="UP000244855"/>
    </source>
</evidence>